<protein>
    <submittedName>
        <fullName evidence="2">Uncharacterized protein</fullName>
    </submittedName>
</protein>
<accession>A0A0F3GVJ5</accession>
<gene>
    <name evidence="2" type="ORF">MBAV_001901</name>
</gene>
<keyword evidence="3" id="KW-1185">Reference proteome</keyword>
<feature type="transmembrane region" description="Helical" evidence="1">
    <location>
        <begin position="15"/>
        <end position="34"/>
    </location>
</feature>
<reference evidence="2 3" key="1">
    <citation type="submission" date="2015-02" db="EMBL/GenBank/DDBJ databases">
        <title>Single-cell genomics of uncultivated deep-branching MTB reveals a conserved set of magnetosome genes.</title>
        <authorList>
            <person name="Kolinko S."/>
            <person name="Richter M."/>
            <person name="Glockner F.O."/>
            <person name="Brachmann A."/>
            <person name="Schuler D."/>
        </authorList>
    </citation>
    <scope>NUCLEOTIDE SEQUENCE [LARGE SCALE GENOMIC DNA]</scope>
    <source>
        <strain evidence="2">TM-1</strain>
    </source>
</reference>
<keyword evidence="1" id="KW-0812">Transmembrane</keyword>
<keyword evidence="1" id="KW-0472">Membrane</keyword>
<organism evidence="2 3">
    <name type="scientific">Candidatus Magnetobacterium bavaricum</name>
    <dbReference type="NCBI Taxonomy" id="29290"/>
    <lineage>
        <taxon>Bacteria</taxon>
        <taxon>Pseudomonadati</taxon>
        <taxon>Nitrospirota</taxon>
        <taxon>Thermodesulfovibrionia</taxon>
        <taxon>Thermodesulfovibrionales</taxon>
        <taxon>Candidatus Magnetobacteriaceae</taxon>
        <taxon>Candidatus Magnetobacterium</taxon>
    </lineage>
</organism>
<evidence type="ECO:0000256" key="1">
    <source>
        <dbReference type="SAM" id="Phobius"/>
    </source>
</evidence>
<comment type="caution">
    <text evidence="2">The sequence shown here is derived from an EMBL/GenBank/DDBJ whole genome shotgun (WGS) entry which is preliminary data.</text>
</comment>
<evidence type="ECO:0000313" key="2">
    <source>
        <dbReference type="EMBL" id="KJU85905.1"/>
    </source>
</evidence>
<keyword evidence="1" id="KW-1133">Transmembrane helix</keyword>
<dbReference type="Proteomes" id="UP000033423">
    <property type="component" value="Unassembled WGS sequence"/>
</dbReference>
<sequence>MVTVPPVMFKIREELLPLIASILAPGPMMVRFLLKLIWPDVRVIVPDTPLRSIVSPEMASAIA</sequence>
<proteinExistence type="predicted"/>
<evidence type="ECO:0000313" key="3">
    <source>
        <dbReference type="Proteomes" id="UP000033423"/>
    </source>
</evidence>
<dbReference type="AlphaFoldDB" id="A0A0F3GVJ5"/>
<name>A0A0F3GVJ5_9BACT</name>
<dbReference type="EMBL" id="LACI01000811">
    <property type="protein sequence ID" value="KJU85905.1"/>
    <property type="molecule type" value="Genomic_DNA"/>
</dbReference>